<sequence>MNIKRNSLYFKFNILIIGAIFLCGIFMGSIFIYNTTVNLKQDLEKTGKDTALALNAIISTDVLLDNKFAIYERLMQTLKQNEQIRYIIVESPDGKILSTTFAKGLPKGLPLYKENNSSATSEKVDKMLFESNEGQILEIIYVPGNDIIGAIRIGLTENIMMEYIKEKCIQMILTILIICMISSAIATYYVWYLLEPIQIMSKAIREIAKGNYNISLDKDRNDETGRLIKAFNNMARRLSKKEKENSYLLAELRKKEEHNSLLMAQLFRAQEDERQRLSQELPNASVKPLNL</sequence>
<comment type="catalytic activity">
    <reaction evidence="1">
        <text>ATP + protein L-histidine = ADP + protein N-phospho-L-histidine.</text>
        <dbReference type="EC" id="2.7.13.3"/>
    </reaction>
</comment>
<keyword evidence="5" id="KW-0597">Phosphoprotein</keyword>
<feature type="domain" description="HAMP" evidence="13">
    <location>
        <begin position="191"/>
        <end position="243"/>
    </location>
</feature>
<dbReference type="PANTHER" id="PTHR45528">
    <property type="entry name" value="SENSOR HISTIDINE KINASE CPXA"/>
    <property type="match status" value="1"/>
</dbReference>
<keyword evidence="10" id="KW-0902">Two-component regulatory system</keyword>
<dbReference type="GO" id="GO:0005524">
    <property type="term" value="F:ATP binding"/>
    <property type="evidence" value="ECO:0007669"/>
    <property type="project" value="UniProtKB-KW"/>
</dbReference>
<evidence type="ECO:0000256" key="6">
    <source>
        <dbReference type="ARBA" id="ARBA00022679"/>
    </source>
</evidence>
<evidence type="ECO:0000256" key="4">
    <source>
        <dbReference type="ARBA" id="ARBA00022475"/>
    </source>
</evidence>
<proteinExistence type="predicted"/>
<keyword evidence="7" id="KW-0547">Nucleotide-binding</keyword>
<feature type="transmembrane region" description="Helical" evidence="12">
    <location>
        <begin position="12"/>
        <end position="33"/>
    </location>
</feature>
<evidence type="ECO:0000256" key="1">
    <source>
        <dbReference type="ARBA" id="ARBA00000085"/>
    </source>
</evidence>
<keyword evidence="9" id="KW-0067">ATP-binding</keyword>
<dbReference type="InterPro" id="IPR003660">
    <property type="entry name" value="HAMP_dom"/>
</dbReference>
<comment type="subcellular location">
    <subcellularLocation>
        <location evidence="2">Cell membrane</location>
        <topology evidence="2">Multi-pass membrane protein</topology>
    </subcellularLocation>
</comment>
<keyword evidence="4" id="KW-1003">Cell membrane</keyword>
<evidence type="ECO:0000313" key="15">
    <source>
        <dbReference type="Proteomes" id="UP000284662"/>
    </source>
</evidence>
<dbReference type="AlphaFoldDB" id="A0A411ZP15"/>
<keyword evidence="12" id="KW-0812">Transmembrane</keyword>
<dbReference type="CDD" id="cd06225">
    <property type="entry name" value="HAMP"/>
    <property type="match status" value="1"/>
</dbReference>
<feature type="transmembrane region" description="Helical" evidence="12">
    <location>
        <begin position="171"/>
        <end position="194"/>
    </location>
</feature>
<protein>
    <recommendedName>
        <fullName evidence="3">histidine kinase</fullName>
        <ecNumber evidence="3">2.7.13.3</ecNumber>
    </recommendedName>
</protein>
<evidence type="ECO:0000256" key="11">
    <source>
        <dbReference type="ARBA" id="ARBA00023136"/>
    </source>
</evidence>
<feature type="non-terminal residue" evidence="14">
    <location>
        <position position="291"/>
    </location>
</feature>
<dbReference type="Proteomes" id="UP000284662">
    <property type="component" value="Unassembled WGS sequence"/>
</dbReference>
<organism evidence="14 15">
    <name type="scientific">Megamonas rupellensis</name>
    <dbReference type="NCBI Taxonomy" id="491921"/>
    <lineage>
        <taxon>Bacteria</taxon>
        <taxon>Bacillati</taxon>
        <taxon>Bacillota</taxon>
        <taxon>Negativicutes</taxon>
        <taxon>Selenomonadales</taxon>
        <taxon>Selenomonadaceae</taxon>
        <taxon>Megamonas</taxon>
    </lineage>
</organism>
<evidence type="ECO:0000256" key="7">
    <source>
        <dbReference type="ARBA" id="ARBA00022741"/>
    </source>
</evidence>
<gene>
    <name evidence="14" type="ORF">DWZ11_07665</name>
</gene>
<evidence type="ECO:0000256" key="3">
    <source>
        <dbReference type="ARBA" id="ARBA00012438"/>
    </source>
</evidence>
<dbReference type="Gene3D" id="6.10.340.10">
    <property type="match status" value="1"/>
</dbReference>
<dbReference type="RefSeq" id="WP_117976659.1">
    <property type="nucleotide sequence ID" value="NZ_QRST01000014.1"/>
</dbReference>
<dbReference type="EMBL" id="QRST01000014">
    <property type="protein sequence ID" value="RGQ04569.1"/>
    <property type="molecule type" value="Genomic_DNA"/>
</dbReference>
<keyword evidence="6" id="KW-0808">Transferase</keyword>
<evidence type="ECO:0000256" key="9">
    <source>
        <dbReference type="ARBA" id="ARBA00022840"/>
    </source>
</evidence>
<evidence type="ECO:0000256" key="5">
    <source>
        <dbReference type="ARBA" id="ARBA00022553"/>
    </source>
</evidence>
<reference evidence="14 15" key="1">
    <citation type="submission" date="2018-08" db="EMBL/GenBank/DDBJ databases">
        <title>A genome reference for cultivated species of the human gut microbiota.</title>
        <authorList>
            <person name="Zou Y."/>
            <person name="Xue W."/>
            <person name="Luo G."/>
        </authorList>
    </citation>
    <scope>NUCLEOTIDE SEQUENCE [LARGE SCALE GENOMIC DNA]</scope>
    <source>
        <strain evidence="14 15">AF29-2</strain>
    </source>
</reference>
<comment type="caution">
    <text evidence="14">The sequence shown here is derived from an EMBL/GenBank/DDBJ whole genome shotgun (WGS) entry which is preliminary data.</text>
</comment>
<dbReference type="PANTHER" id="PTHR45528:SF1">
    <property type="entry name" value="SENSOR HISTIDINE KINASE CPXA"/>
    <property type="match status" value="1"/>
</dbReference>
<dbReference type="PROSITE" id="PS50885">
    <property type="entry name" value="HAMP"/>
    <property type="match status" value="1"/>
</dbReference>
<evidence type="ECO:0000256" key="2">
    <source>
        <dbReference type="ARBA" id="ARBA00004651"/>
    </source>
</evidence>
<keyword evidence="11 12" id="KW-0472">Membrane</keyword>
<dbReference type="GO" id="GO:0004673">
    <property type="term" value="F:protein histidine kinase activity"/>
    <property type="evidence" value="ECO:0007669"/>
    <property type="project" value="UniProtKB-EC"/>
</dbReference>
<dbReference type="GO" id="GO:0000160">
    <property type="term" value="P:phosphorelay signal transduction system"/>
    <property type="evidence" value="ECO:0007669"/>
    <property type="project" value="UniProtKB-KW"/>
</dbReference>
<keyword evidence="12" id="KW-1133">Transmembrane helix</keyword>
<dbReference type="SUPFAM" id="SSF158472">
    <property type="entry name" value="HAMP domain-like"/>
    <property type="match status" value="1"/>
</dbReference>
<keyword evidence="8" id="KW-0418">Kinase</keyword>
<dbReference type="SMART" id="SM00304">
    <property type="entry name" value="HAMP"/>
    <property type="match status" value="1"/>
</dbReference>
<evidence type="ECO:0000313" key="14">
    <source>
        <dbReference type="EMBL" id="RGQ04569.1"/>
    </source>
</evidence>
<evidence type="ECO:0000259" key="13">
    <source>
        <dbReference type="PROSITE" id="PS50885"/>
    </source>
</evidence>
<evidence type="ECO:0000256" key="8">
    <source>
        <dbReference type="ARBA" id="ARBA00022777"/>
    </source>
</evidence>
<dbReference type="GO" id="GO:0005886">
    <property type="term" value="C:plasma membrane"/>
    <property type="evidence" value="ECO:0007669"/>
    <property type="project" value="UniProtKB-SubCell"/>
</dbReference>
<evidence type="ECO:0000256" key="10">
    <source>
        <dbReference type="ARBA" id="ARBA00023012"/>
    </source>
</evidence>
<accession>A0A411ZP15</accession>
<evidence type="ECO:0000256" key="12">
    <source>
        <dbReference type="SAM" id="Phobius"/>
    </source>
</evidence>
<dbReference type="InterPro" id="IPR050398">
    <property type="entry name" value="HssS/ArlS-like"/>
</dbReference>
<name>A0A411ZP15_9FIRM</name>
<dbReference type="EC" id="2.7.13.3" evidence="3"/>
<dbReference type="Pfam" id="PF00672">
    <property type="entry name" value="HAMP"/>
    <property type="match status" value="1"/>
</dbReference>